<dbReference type="Pfam" id="PF08327">
    <property type="entry name" value="AHSA1"/>
    <property type="match status" value="1"/>
</dbReference>
<evidence type="ECO:0000259" key="2">
    <source>
        <dbReference type="Pfam" id="PF08327"/>
    </source>
</evidence>
<dbReference type="EMBL" id="CP024923">
    <property type="protein sequence ID" value="ATY32491.1"/>
    <property type="molecule type" value="Genomic_DNA"/>
</dbReference>
<dbReference type="InterPro" id="IPR013538">
    <property type="entry name" value="ASHA1/2-like_C"/>
</dbReference>
<feature type="domain" description="Activator of Hsp90 ATPase homologue 1/2-like C-terminal" evidence="2">
    <location>
        <begin position="17"/>
        <end position="148"/>
    </location>
</feature>
<accession>A0A2K8MMI8</accession>
<comment type="similarity">
    <text evidence="1">Belongs to the AHA1 family.</text>
</comment>
<gene>
    <name evidence="3" type="ORF">CVN68_11310</name>
</gene>
<dbReference type="Gene3D" id="3.30.530.20">
    <property type="match status" value="1"/>
</dbReference>
<sequence>MPANDETRELSVEKRIDAPIDAVWKAWTGHLEEWWCPRPWTTELIERDLRPGGRTAMIMRGPNGEENVIEGVTLEVIPGRKIVWTDAFKQGWVPSDPFMVGTWEFTPEGDKTLYRGSARHWSDETYEQHKLMGFELGWGVAADQLEAVARRIAETVDA</sequence>
<protein>
    <submittedName>
        <fullName evidence="3">ATPase</fullName>
    </submittedName>
</protein>
<dbReference type="SUPFAM" id="SSF55961">
    <property type="entry name" value="Bet v1-like"/>
    <property type="match status" value="1"/>
</dbReference>
<dbReference type="Proteomes" id="UP000229081">
    <property type="component" value="Chromosome"/>
</dbReference>
<dbReference type="KEGG" id="sphc:CVN68_11310"/>
<reference evidence="3 4" key="1">
    <citation type="submission" date="2017-11" db="EMBL/GenBank/DDBJ databases">
        <title>Complete genome sequence of Sphingomonas sp. Strain Cra20, a psychrotolerant potential plant growth promoting rhizobacteria.</title>
        <authorList>
            <person name="Luo Y."/>
        </authorList>
    </citation>
    <scope>NUCLEOTIDE SEQUENCE [LARGE SCALE GENOMIC DNA]</scope>
    <source>
        <strain evidence="3 4">Cra20</strain>
    </source>
</reference>
<name>A0A2K8MMI8_9SPHN</name>
<dbReference type="OrthoDB" id="9805228at2"/>
<proteinExistence type="inferred from homology"/>
<evidence type="ECO:0000313" key="4">
    <source>
        <dbReference type="Proteomes" id="UP000229081"/>
    </source>
</evidence>
<organism evidence="3 4">
    <name type="scientific">Sphingomonas psychrotolerans</name>
    <dbReference type="NCBI Taxonomy" id="1327635"/>
    <lineage>
        <taxon>Bacteria</taxon>
        <taxon>Pseudomonadati</taxon>
        <taxon>Pseudomonadota</taxon>
        <taxon>Alphaproteobacteria</taxon>
        <taxon>Sphingomonadales</taxon>
        <taxon>Sphingomonadaceae</taxon>
        <taxon>Sphingomonas</taxon>
    </lineage>
</organism>
<evidence type="ECO:0000256" key="1">
    <source>
        <dbReference type="ARBA" id="ARBA00006817"/>
    </source>
</evidence>
<dbReference type="InterPro" id="IPR023393">
    <property type="entry name" value="START-like_dom_sf"/>
</dbReference>
<keyword evidence="4" id="KW-1185">Reference proteome</keyword>
<dbReference type="AlphaFoldDB" id="A0A2K8MMI8"/>
<evidence type="ECO:0000313" key="3">
    <source>
        <dbReference type="EMBL" id="ATY32491.1"/>
    </source>
</evidence>
<dbReference type="RefSeq" id="WP_100282298.1">
    <property type="nucleotide sequence ID" value="NZ_CP024923.1"/>
</dbReference>